<evidence type="ECO:0000313" key="3">
    <source>
        <dbReference type="Proteomes" id="UP000308891"/>
    </source>
</evidence>
<feature type="domain" description="PPC" evidence="1">
    <location>
        <begin position="1"/>
        <end position="132"/>
    </location>
</feature>
<reference evidence="2 3" key="1">
    <citation type="submission" date="2019-04" db="EMBL/GenBank/DDBJ databases">
        <title>Crenobacter sp. nov.</title>
        <authorList>
            <person name="Shi S."/>
        </authorList>
    </citation>
    <scope>NUCLEOTIDE SEQUENCE [LARGE SCALE GENOMIC DNA]</scope>
    <source>
        <strain evidence="2 3">GY 70310</strain>
    </source>
</reference>
<dbReference type="EMBL" id="STGJ01000007">
    <property type="protein sequence ID" value="TIC83411.1"/>
    <property type="molecule type" value="Genomic_DNA"/>
</dbReference>
<dbReference type="Pfam" id="PF03479">
    <property type="entry name" value="PCC"/>
    <property type="match status" value="1"/>
</dbReference>
<dbReference type="CDD" id="cd11378">
    <property type="entry name" value="DUF296"/>
    <property type="match status" value="1"/>
</dbReference>
<dbReference type="Gene3D" id="3.30.1330.80">
    <property type="entry name" value="Hypothetical protein, similar to alpha- acetolactate decarboxylase, domain 2"/>
    <property type="match status" value="1"/>
</dbReference>
<evidence type="ECO:0000259" key="1">
    <source>
        <dbReference type="PROSITE" id="PS51742"/>
    </source>
</evidence>
<dbReference type="OrthoDB" id="552202at2"/>
<name>A0A4T0UX24_9NEIS</name>
<proteinExistence type="predicted"/>
<protein>
    <submittedName>
        <fullName evidence="2">DUF296 domain-containing protein</fullName>
    </submittedName>
</protein>
<comment type="caution">
    <text evidence="2">The sequence shown here is derived from an EMBL/GenBank/DDBJ whole genome shotgun (WGS) entry which is preliminary data.</text>
</comment>
<dbReference type="RefSeq" id="WP_136552614.1">
    <property type="nucleotide sequence ID" value="NZ_STGJ01000007.1"/>
</dbReference>
<dbReference type="Proteomes" id="UP000308891">
    <property type="component" value="Unassembled WGS sequence"/>
</dbReference>
<evidence type="ECO:0000313" key="2">
    <source>
        <dbReference type="EMBL" id="TIC83411.1"/>
    </source>
</evidence>
<dbReference type="SUPFAM" id="SSF117856">
    <property type="entry name" value="AF0104/ALDC/Ptd012-like"/>
    <property type="match status" value="1"/>
</dbReference>
<dbReference type="PANTHER" id="PTHR34988:SF1">
    <property type="entry name" value="DNA-BINDING PROTEIN"/>
    <property type="match status" value="1"/>
</dbReference>
<organism evidence="2 3">
    <name type="scientific">Crenobacter intestini</name>
    <dbReference type="NCBI Taxonomy" id="2563443"/>
    <lineage>
        <taxon>Bacteria</taxon>
        <taxon>Pseudomonadati</taxon>
        <taxon>Pseudomonadota</taxon>
        <taxon>Betaproteobacteria</taxon>
        <taxon>Neisseriales</taxon>
        <taxon>Neisseriaceae</taxon>
        <taxon>Crenobacter</taxon>
    </lineage>
</organism>
<sequence length="142" mass="14657">MYPARFVVVRLLPGEELLSALAGRLAGQGVAAGWIAGVVGSLSVAALRFAGRPDTTCLCDAFEIVSLCGTLDADGGHLHMTVADPQGTVLGGHVMPGSVVRTTCELVVGVLEGVAFGREPCPLSGYDELVILPQPDRKDSAQ</sequence>
<dbReference type="InterPro" id="IPR005175">
    <property type="entry name" value="PPC_dom"/>
</dbReference>
<keyword evidence="3" id="KW-1185">Reference proteome</keyword>
<gene>
    <name evidence="2" type="ORF">E5K04_07580</name>
</gene>
<accession>A0A4T0UX24</accession>
<dbReference type="PROSITE" id="PS51742">
    <property type="entry name" value="PPC"/>
    <property type="match status" value="1"/>
</dbReference>
<dbReference type="AlphaFoldDB" id="A0A4T0UX24"/>
<dbReference type="PANTHER" id="PTHR34988">
    <property type="entry name" value="PROTEIN, PUTATIVE-RELATED"/>
    <property type="match status" value="1"/>
</dbReference>